<comment type="caution">
    <text evidence="2">The sequence shown here is derived from an EMBL/GenBank/DDBJ whole genome shotgun (WGS) entry which is preliminary data.</text>
</comment>
<feature type="region of interest" description="Disordered" evidence="1">
    <location>
        <begin position="114"/>
        <end position="134"/>
    </location>
</feature>
<organism evidence="2 3">
    <name type="scientific">Mycteria americana</name>
    <name type="common">Wood stork</name>
    <dbReference type="NCBI Taxonomy" id="33587"/>
    <lineage>
        <taxon>Eukaryota</taxon>
        <taxon>Metazoa</taxon>
        <taxon>Chordata</taxon>
        <taxon>Craniata</taxon>
        <taxon>Vertebrata</taxon>
        <taxon>Euteleostomi</taxon>
        <taxon>Archelosauria</taxon>
        <taxon>Archosauria</taxon>
        <taxon>Dinosauria</taxon>
        <taxon>Saurischia</taxon>
        <taxon>Theropoda</taxon>
        <taxon>Coelurosauria</taxon>
        <taxon>Aves</taxon>
        <taxon>Neognathae</taxon>
        <taxon>Neoaves</taxon>
        <taxon>Aequornithes</taxon>
        <taxon>Ciconiiformes</taxon>
        <taxon>Ciconiidae</taxon>
        <taxon>Mycteria</taxon>
    </lineage>
</organism>
<evidence type="ECO:0000313" key="3">
    <source>
        <dbReference type="Proteomes" id="UP001333110"/>
    </source>
</evidence>
<dbReference type="AlphaFoldDB" id="A0AAN7SF04"/>
<proteinExistence type="predicted"/>
<dbReference type="Proteomes" id="UP001333110">
    <property type="component" value="Unassembled WGS sequence"/>
</dbReference>
<feature type="non-terminal residue" evidence="2">
    <location>
        <position position="173"/>
    </location>
</feature>
<sequence>MLGGIGTKFNDFVYNLDDEAPSSADDTKLEGVIDGSNERSAKVLPMRRSNLVHQWTMGADWLESSFTENELAVLVLNMSDVEHVCPGTKKTSGILGCWRRTAEITPGVLCPALGSSEQERHGQTGASLAKDLEGDEGIEVSHTRGRQESWDCLALRRKAWWGVINGYEYLNGR</sequence>
<accession>A0AAN7SF04</accession>
<evidence type="ECO:0000256" key="1">
    <source>
        <dbReference type="SAM" id="MobiDB-lite"/>
    </source>
</evidence>
<protein>
    <submittedName>
        <fullName evidence="2">Uncharacterized protein</fullName>
    </submittedName>
</protein>
<dbReference type="EMBL" id="JAUNZN010000003">
    <property type="protein sequence ID" value="KAK4825483.1"/>
    <property type="molecule type" value="Genomic_DNA"/>
</dbReference>
<name>A0AAN7SF04_MYCAM</name>
<reference evidence="2 3" key="1">
    <citation type="journal article" date="2023" name="J. Hered.">
        <title>Chromosome-level genome of the wood stork (Mycteria americana) provides insight into avian chromosome evolution.</title>
        <authorList>
            <person name="Flamio R. Jr."/>
            <person name="Ramstad K.M."/>
        </authorList>
    </citation>
    <scope>NUCLEOTIDE SEQUENCE [LARGE SCALE GENOMIC DNA]</scope>
    <source>
        <strain evidence="2">JAX WOST 10</strain>
    </source>
</reference>
<evidence type="ECO:0000313" key="2">
    <source>
        <dbReference type="EMBL" id="KAK4825483.1"/>
    </source>
</evidence>
<keyword evidence="3" id="KW-1185">Reference proteome</keyword>
<gene>
    <name evidence="2" type="ORF">QYF61_027638</name>
</gene>